<dbReference type="NCBIfam" id="TIGR01167">
    <property type="entry name" value="LPXTG_anchor"/>
    <property type="match status" value="1"/>
</dbReference>
<keyword evidence="1" id="KW-0472">Membrane</keyword>
<keyword evidence="1" id="KW-0812">Transmembrane</keyword>
<evidence type="ECO:0000313" key="3">
    <source>
        <dbReference type="EMBL" id="XDI35556.1"/>
    </source>
</evidence>
<accession>A0AB39BQ77</accession>
<dbReference type="InterPro" id="IPR030832">
    <property type="entry name" value="Acidic_LPXTA"/>
</dbReference>
<gene>
    <name evidence="3" type="ORF">AB3N04_12610</name>
</gene>
<feature type="signal peptide" evidence="2">
    <location>
        <begin position="1"/>
        <end position="26"/>
    </location>
</feature>
<dbReference type="EMBL" id="CP162551">
    <property type="protein sequence ID" value="XDI35556.1"/>
    <property type="molecule type" value="Genomic_DNA"/>
</dbReference>
<proteinExistence type="predicted"/>
<dbReference type="AlphaFoldDB" id="A0AB39BQ77"/>
<organism evidence="3">
    <name type="scientific">Alkalihalophilus sp. As8PL</name>
    <dbReference type="NCBI Taxonomy" id="3237103"/>
    <lineage>
        <taxon>Bacteria</taxon>
        <taxon>Bacillati</taxon>
        <taxon>Bacillota</taxon>
        <taxon>Bacilli</taxon>
        <taxon>Bacillales</taxon>
        <taxon>Bacillaceae</taxon>
        <taxon>Alkalihalophilus</taxon>
    </lineage>
</organism>
<feature type="transmembrane region" description="Helical" evidence="1">
    <location>
        <begin position="369"/>
        <end position="387"/>
    </location>
</feature>
<evidence type="ECO:0000256" key="2">
    <source>
        <dbReference type="SAM" id="SignalP"/>
    </source>
</evidence>
<evidence type="ECO:0000256" key="1">
    <source>
        <dbReference type="SAM" id="Phobius"/>
    </source>
</evidence>
<dbReference type="NCBIfam" id="TIGR04383">
    <property type="entry name" value="acidic_w_LPXTA"/>
    <property type="match status" value="2"/>
</dbReference>
<feature type="chain" id="PRO_5044302211" evidence="2">
    <location>
        <begin position="27"/>
        <end position="395"/>
    </location>
</feature>
<keyword evidence="2" id="KW-0732">Signal</keyword>
<name>A0AB39BQ77_9BACI</name>
<protein>
    <submittedName>
        <fullName evidence="3">Processed acidic surface protein</fullName>
    </submittedName>
</protein>
<reference evidence="3" key="1">
    <citation type="submission" date="2024-07" db="EMBL/GenBank/DDBJ databases">
        <title>Identification and characteristics of an arsenic-resistant bacterial isolate, which belongs to a novel species.</title>
        <authorList>
            <person name="Juszczyk A."/>
            <person name="Kowalczyk A."/>
            <person name="Was K."/>
            <person name="Kosowicz W."/>
            <person name="Budzyn A."/>
            <person name="Latowski D."/>
        </authorList>
    </citation>
    <scope>NUCLEOTIDE SEQUENCE</scope>
    <source>
        <strain evidence="3">As8PL</strain>
    </source>
</reference>
<sequence length="395" mass="45268">MKRLLSMLVAVALLLTVLPVSTFALDANDASFNEFLKEIGWDKQDYLDYLESKELDLSQYDIDELGTPLTEDSIQILLQDYDLTRDELNKLLIENGDIEEGQDVLDIDWLFFTEDLEWFVGFYLEDDWGTPITEENLQELLNEYGFANKEELESFLNEFGDSIEDYEYIEDLDWIIYWYMYGHEEFSLDFDGLFSEIGLTSEELERLINHFMSLDLENPAFLDRLVALNDRLMAIPDFESASELSAEEIAELLSIFDEMLDLFQLDVKYYLVKGDEKKSISFGTLMTMDSTNGYDLLIELYNKQGEFLADILLTADMFGSDLIKNTGGDLKEVEKAIAKPQAKKEVEKVATAPVKTVKGGRLPDTATDYANNMLFGLGALLAGVILFRRRKVVMK</sequence>
<keyword evidence="1" id="KW-1133">Transmembrane helix</keyword>
<dbReference type="RefSeq" id="WP_368503102.1">
    <property type="nucleotide sequence ID" value="NZ_CP162551.1"/>
</dbReference>